<name>A0AB33CPU0_XANCI</name>
<evidence type="ECO:0000313" key="1">
    <source>
        <dbReference type="EMBL" id="ASK94688.1"/>
    </source>
</evidence>
<dbReference type="EMBL" id="CP022264">
    <property type="protein sequence ID" value="ASK94688.1"/>
    <property type="molecule type" value="Genomic_DNA"/>
</dbReference>
<dbReference type="Gene3D" id="1.10.10.2830">
    <property type="match status" value="1"/>
</dbReference>
<geneLocation type="plasmid" evidence="2">
    <name>pla</name>
</geneLocation>
<sequence>MLKPRTTGPTTAVPKFNWMALLPHDVEALLGLSLQAVYELDTALTRGDNGAMAQDKIDAIKHLLVQLRPDLPRDAFERHTQATPGAIPSWGQAGEFVMEVEGIRVHVQCDAADVWDGNQVHLHFQYNSVDLDRPFFSETGFRSHFVHWPVHEIAGMTQLDVARNEYLRLLNPTSPKVKPLKLRPLDLDSRRRLSQSPLASWLANLSPAPNRTPTTLTDNGTAMTDISEDQLHLDLPADTFDGELNPGGMKAIKMSARRSDAFVFLAPERLIVQPSLNVRVRSQTYIDRVRGLADAMKVQGFRIDRPISCYVEARTDAGGMKENVVVVADGHTRLEAVHLARAEGADLPEIPVCLLPGSTSMDDVLAGLVVSNSGCPLTMLEQSIVVKRLQHRGYSNAEIGRRVGNSGAYVDTLTVLAAAPVYLQQLVASERIAGTTVVALIREVGPTKAVERVAAEQERLMAAGKADAKLRPKQLEVPGIKPSPAVRRAAVRLYDAVNSIKGDPGFDQLSEANRALIDMLLDTITSDEAKRGAGKNQNLASRFAHELAVKKAAANAA</sequence>
<dbReference type="RefSeq" id="WP_089113692.1">
    <property type="nucleotide sequence ID" value="NZ_CP022264.1"/>
</dbReference>
<dbReference type="Proteomes" id="UP000198357">
    <property type="component" value="Plasmid plA"/>
</dbReference>
<keyword evidence="1" id="KW-0614">Plasmid</keyword>
<evidence type="ECO:0008006" key="3">
    <source>
        <dbReference type="Google" id="ProtNLM"/>
    </source>
</evidence>
<organism evidence="1 2">
    <name type="scientific">Xanthomonas citri pv. vignicola</name>
    <dbReference type="NCBI Taxonomy" id="473426"/>
    <lineage>
        <taxon>Bacteria</taxon>
        <taxon>Pseudomonadati</taxon>
        <taxon>Pseudomonadota</taxon>
        <taxon>Gammaproteobacteria</taxon>
        <taxon>Lysobacterales</taxon>
        <taxon>Lysobacteraceae</taxon>
        <taxon>Xanthomonas</taxon>
    </lineage>
</organism>
<gene>
    <name evidence="1" type="ORF">XcvCFBP7111P_24720</name>
</gene>
<evidence type="ECO:0000313" key="2">
    <source>
        <dbReference type="Proteomes" id="UP000198357"/>
    </source>
</evidence>
<protein>
    <recommendedName>
        <fullName evidence="3">ParB/Sulfiredoxin domain-containing protein</fullName>
    </recommendedName>
</protein>
<dbReference type="SUPFAM" id="SSF109709">
    <property type="entry name" value="KorB DNA-binding domain-like"/>
    <property type="match status" value="1"/>
</dbReference>
<dbReference type="AlphaFoldDB" id="A0AB33CPU0"/>
<proteinExistence type="predicted"/>
<accession>A0AB33CPU0</accession>
<reference evidence="1 2" key="1">
    <citation type="submission" date="2017-06" db="EMBL/GenBank/DDBJ databases">
        <title>First complete genome sequences of Xanthomonas citri pv. vignicola strains CFBP 7111, CFBP 7112 and CFBP 7113 using long-read technology.</title>
        <authorList>
            <person name="Ruh M."/>
            <person name="Briand M."/>
            <person name="Bonneau S."/>
            <person name="Jacques M.A."/>
            <person name="Chen N.W.G."/>
        </authorList>
    </citation>
    <scope>NUCLEOTIDE SEQUENCE [LARGE SCALE GENOMIC DNA]</scope>
    <source>
        <strain evidence="1 2">CFBP7111</strain>
        <plasmid evidence="2">pla</plasmid>
    </source>
</reference>